<keyword evidence="2" id="KW-0472">Membrane</keyword>
<evidence type="ECO:0000256" key="1">
    <source>
        <dbReference type="SAM" id="MobiDB-lite"/>
    </source>
</evidence>
<proteinExistence type="predicted"/>
<dbReference type="AlphaFoldDB" id="A0AAW0GBP4"/>
<feature type="region of interest" description="Disordered" evidence="1">
    <location>
        <begin position="198"/>
        <end position="228"/>
    </location>
</feature>
<keyword evidence="4" id="KW-1185">Reference proteome</keyword>
<feature type="transmembrane region" description="Helical" evidence="2">
    <location>
        <begin position="109"/>
        <end position="128"/>
    </location>
</feature>
<accession>A0AAW0GBP4</accession>
<evidence type="ECO:0000256" key="2">
    <source>
        <dbReference type="SAM" id="Phobius"/>
    </source>
</evidence>
<dbReference type="Proteomes" id="UP001385951">
    <property type="component" value="Unassembled WGS sequence"/>
</dbReference>
<evidence type="ECO:0000313" key="3">
    <source>
        <dbReference type="EMBL" id="KAK7688744.1"/>
    </source>
</evidence>
<dbReference type="EMBL" id="JASBNA010000010">
    <property type="protein sequence ID" value="KAK7688744.1"/>
    <property type="molecule type" value="Genomic_DNA"/>
</dbReference>
<keyword evidence="2" id="KW-0812">Transmembrane</keyword>
<feature type="region of interest" description="Disordered" evidence="1">
    <location>
        <begin position="161"/>
        <end position="184"/>
    </location>
</feature>
<feature type="compositionally biased region" description="Low complexity" evidence="1">
    <location>
        <begin position="212"/>
        <end position="228"/>
    </location>
</feature>
<evidence type="ECO:0000313" key="4">
    <source>
        <dbReference type="Proteomes" id="UP001385951"/>
    </source>
</evidence>
<keyword evidence="2" id="KW-1133">Transmembrane helix</keyword>
<organism evidence="3 4">
    <name type="scientific">Cerrena zonata</name>
    <dbReference type="NCBI Taxonomy" id="2478898"/>
    <lineage>
        <taxon>Eukaryota</taxon>
        <taxon>Fungi</taxon>
        <taxon>Dikarya</taxon>
        <taxon>Basidiomycota</taxon>
        <taxon>Agaricomycotina</taxon>
        <taxon>Agaricomycetes</taxon>
        <taxon>Polyporales</taxon>
        <taxon>Cerrenaceae</taxon>
        <taxon>Cerrena</taxon>
    </lineage>
</organism>
<protein>
    <submittedName>
        <fullName evidence="3">Uncharacterized protein</fullName>
    </submittedName>
</protein>
<feature type="transmembrane region" description="Helical" evidence="2">
    <location>
        <begin position="70"/>
        <end position="97"/>
    </location>
</feature>
<comment type="caution">
    <text evidence="3">The sequence shown here is derived from an EMBL/GenBank/DDBJ whole genome shotgun (WGS) entry which is preliminary data.</text>
</comment>
<reference evidence="3 4" key="1">
    <citation type="submission" date="2022-09" db="EMBL/GenBank/DDBJ databases">
        <authorList>
            <person name="Palmer J.M."/>
        </authorList>
    </citation>
    <scope>NUCLEOTIDE SEQUENCE [LARGE SCALE GENOMIC DNA]</scope>
    <source>
        <strain evidence="3 4">DSM 7382</strain>
    </source>
</reference>
<sequence>MQAAFDCVRIWSICQHAWTPTVLVVFTVGVITRSISVAADAVVLGLTLWKTIYIFREKAEVRSSSKLTARLAYGGSMQFGILLLLNILAVLLDILAVSTQHSNPNASEFVVIQQVLTSIILSHFILSLRSTYHTPNNPSQTSSKQSSLHFASAVEGNMGASLSGSWGSNREEDEEDTERVPYSDYPFAAGLADIEEASRDENLEEIPQDGPSYTTHESEASTSSAGTSNFVIGAIEEIELQEIV</sequence>
<name>A0AAW0GBP4_9APHY</name>
<gene>
    <name evidence="3" type="ORF">QCA50_008283</name>
</gene>